<evidence type="ECO:0000313" key="2">
    <source>
        <dbReference type="EMBL" id="EDK47346.1"/>
    </source>
</evidence>
<accession>A5E7D8</accession>
<sequence length="217" mass="22361">MQNMSEIIGDQNQIQTLVEFNQIMATDEISVSQNFDSIHGNDTILNLPLTLMLSVTTTSFVPKNVQCQRINPYFLNLLACTPSIHQPLQLNETANIEQSHILLHGGGGPGGGFGGGGPGGPGGPGGGFGGGGPGGHGHGFGGPGGGFGGPGGGLGHGRRQGLNQPFMAMPPRAYGGSNRFGFSGSSSMFNPGLRRRYGAAPPPQYYSNRHGLCCTIV</sequence>
<dbReference type="InParanoid" id="A5E7D8"/>
<feature type="compositionally biased region" description="Gly residues" evidence="1">
    <location>
        <begin position="107"/>
        <end position="155"/>
    </location>
</feature>
<dbReference type="AlphaFoldDB" id="A5E7D8"/>
<dbReference type="Proteomes" id="UP000001996">
    <property type="component" value="Unassembled WGS sequence"/>
</dbReference>
<evidence type="ECO:0000313" key="3">
    <source>
        <dbReference type="Proteomes" id="UP000001996"/>
    </source>
</evidence>
<protein>
    <submittedName>
        <fullName evidence="2">Uncharacterized protein</fullName>
    </submittedName>
</protein>
<dbReference type="STRING" id="379508.A5E7D8"/>
<dbReference type="EMBL" id="CH981533">
    <property type="protein sequence ID" value="EDK47346.1"/>
    <property type="molecule type" value="Genomic_DNA"/>
</dbReference>
<keyword evidence="3" id="KW-1185">Reference proteome</keyword>
<feature type="region of interest" description="Disordered" evidence="1">
    <location>
        <begin position="107"/>
        <end position="162"/>
    </location>
</feature>
<dbReference type="KEGG" id="lel:PVL30_005066"/>
<reference evidence="2 3" key="1">
    <citation type="journal article" date="2009" name="Nature">
        <title>Evolution of pathogenicity and sexual reproduction in eight Candida genomes.</title>
        <authorList>
            <person name="Butler G."/>
            <person name="Rasmussen M.D."/>
            <person name="Lin M.F."/>
            <person name="Santos M.A."/>
            <person name="Sakthikumar S."/>
            <person name="Munro C.A."/>
            <person name="Rheinbay E."/>
            <person name="Grabherr M."/>
            <person name="Forche A."/>
            <person name="Reedy J.L."/>
            <person name="Agrafioti I."/>
            <person name="Arnaud M.B."/>
            <person name="Bates S."/>
            <person name="Brown A.J."/>
            <person name="Brunke S."/>
            <person name="Costanzo M.C."/>
            <person name="Fitzpatrick D.A."/>
            <person name="de Groot P.W."/>
            <person name="Harris D."/>
            <person name="Hoyer L.L."/>
            <person name="Hube B."/>
            <person name="Klis F.M."/>
            <person name="Kodira C."/>
            <person name="Lennard N."/>
            <person name="Logue M.E."/>
            <person name="Martin R."/>
            <person name="Neiman A.M."/>
            <person name="Nikolaou E."/>
            <person name="Quail M.A."/>
            <person name="Quinn J."/>
            <person name="Santos M.C."/>
            <person name="Schmitzberger F.F."/>
            <person name="Sherlock G."/>
            <person name="Shah P."/>
            <person name="Silverstein K.A."/>
            <person name="Skrzypek M.S."/>
            <person name="Soll D."/>
            <person name="Staggs R."/>
            <person name="Stansfield I."/>
            <person name="Stumpf M.P."/>
            <person name="Sudbery P.E."/>
            <person name="Srikantha T."/>
            <person name="Zeng Q."/>
            <person name="Berman J."/>
            <person name="Berriman M."/>
            <person name="Heitman J."/>
            <person name="Gow N.A."/>
            <person name="Lorenz M.C."/>
            <person name="Birren B.W."/>
            <person name="Kellis M."/>
            <person name="Cuomo C.A."/>
        </authorList>
    </citation>
    <scope>NUCLEOTIDE SEQUENCE [LARGE SCALE GENOMIC DNA]</scope>
    <source>
        <strain evidence="3">ATCC 11503 / BCRC 21390 / CBS 2605 / JCM 1781 / NBRC 1676 / NRRL YB-4239</strain>
    </source>
</reference>
<gene>
    <name evidence="2" type="ORF">LELG_05527</name>
</gene>
<proteinExistence type="predicted"/>
<name>A5E7D8_LODEL</name>
<evidence type="ECO:0000256" key="1">
    <source>
        <dbReference type="SAM" id="MobiDB-lite"/>
    </source>
</evidence>
<dbReference type="VEuPathDB" id="FungiDB:LELG_05527"/>
<dbReference type="HOGENOM" id="CLU_1272519_0_0_1"/>
<organism evidence="2 3">
    <name type="scientific">Lodderomyces elongisporus (strain ATCC 11503 / CBS 2605 / JCM 1781 / NBRC 1676 / NRRL YB-4239)</name>
    <name type="common">Yeast</name>
    <name type="synonym">Saccharomyces elongisporus</name>
    <dbReference type="NCBI Taxonomy" id="379508"/>
    <lineage>
        <taxon>Eukaryota</taxon>
        <taxon>Fungi</taxon>
        <taxon>Dikarya</taxon>
        <taxon>Ascomycota</taxon>
        <taxon>Saccharomycotina</taxon>
        <taxon>Pichiomycetes</taxon>
        <taxon>Debaryomycetaceae</taxon>
        <taxon>Candida/Lodderomyces clade</taxon>
        <taxon>Lodderomyces</taxon>
    </lineage>
</organism>
<dbReference type="GeneID" id="5230373"/>